<dbReference type="RefSeq" id="XP_024585597.1">
    <property type="nucleotide sequence ID" value="XM_024720394.1"/>
</dbReference>
<evidence type="ECO:0000313" key="2">
    <source>
        <dbReference type="Proteomes" id="UP000054928"/>
    </source>
</evidence>
<dbReference type="AlphaFoldDB" id="A0A0P1B4Y3"/>
<keyword evidence="2" id="KW-1185">Reference proteome</keyword>
<accession>A0A0P1B4Y3</accession>
<dbReference type="Proteomes" id="UP000054928">
    <property type="component" value="Unassembled WGS sequence"/>
</dbReference>
<dbReference type="EMBL" id="CCYD01003042">
    <property type="protein sequence ID" value="CEG49228.1"/>
    <property type="molecule type" value="Genomic_DNA"/>
</dbReference>
<reference evidence="2" key="1">
    <citation type="submission" date="2014-09" db="EMBL/GenBank/DDBJ databases">
        <authorList>
            <person name="Sharma Rahul"/>
            <person name="Thines Marco"/>
        </authorList>
    </citation>
    <scope>NUCLEOTIDE SEQUENCE [LARGE SCALE GENOMIC DNA]</scope>
</reference>
<sequence length="68" mass="7789">MLHRDNGHLRPYGLVMSKVLCTQSVIHTYLLEAEQKDCTRKKETAKKNEASKMSSVIASACKKRFKIH</sequence>
<evidence type="ECO:0000313" key="1">
    <source>
        <dbReference type="EMBL" id="CEG49228.1"/>
    </source>
</evidence>
<dbReference type="GeneID" id="36402055"/>
<proteinExistence type="predicted"/>
<organism evidence="1 2">
    <name type="scientific">Plasmopara halstedii</name>
    <name type="common">Downy mildew of sunflower</name>
    <dbReference type="NCBI Taxonomy" id="4781"/>
    <lineage>
        <taxon>Eukaryota</taxon>
        <taxon>Sar</taxon>
        <taxon>Stramenopiles</taxon>
        <taxon>Oomycota</taxon>
        <taxon>Peronosporomycetes</taxon>
        <taxon>Peronosporales</taxon>
        <taxon>Peronosporaceae</taxon>
        <taxon>Plasmopara</taxon>
    </lineage>
</organism>
<name>A0A0P1B4Y3_PLAHL</name>
<protein>
    <submittedName>
        <fullName evidence="1">Uncharacterized protein</fullName>
    </submittedName>
</protein>